<sequence length="76" mass="8398">MSAPVARNGCRKPDNDTLNNGARNAMARDRCQKTAHLSRWTNPKIVKNCIRMQLHAGFNLHLLSTATALAPLHCCT</sequence>
<dbReference type="AlphaFoldDB" id="A0A4C1Z0F1"/>
<name>A0A4C1Z0F1_EUMVA</name>
<protein>
    <submittedName>
        <fullName evidence="2">Uncharacterized protein</fullName>
    </submittedName>
</protein>
<evidence type="ECO:0000313" key="2">
    <source>
        <dbReference type="EMBL" id="GBP81808.1"/>
    </source>
</evidence>
<evidence type="ECO:0000256" key="1">
    <source>
        <dbReference type="SAM" id="MobiDB-lite"/>
    </source>
</evidence>
<keyword evidence="3" id="KW-1185">Reference proteome</keyword>
<feature type="region of interest" description="Disordered" evidence="1">
    <location>
        <begin position="1"/>
        <end position="23"/>
    </location>
</feature>
<dbReference type="Proteomes" id="UP000299102">
    <property type="component" value="Unassembled WGS sequence"/>
</dbReference>
<proteinExistence type="predicted"/>
<gene>
    <name evidence="2" type="ORF">EVAR_64509_1</name>
</gene>
<evidence type="ECO:0000313" key="3">
    <source>
        <dbReference type="Proteomes" id="UP000299102"/>
    </source>
</evidence>
<organism evidence="2 3">
    <name type="scientific">Eumeta variegata</name>
    <name type="common">Bagworm moth</name>
    <name type="synonym">Eumeta japonica</name>
    <dbReference type="NCBI Taxonomy" id="151549"/>
    <lineage>
        <taxon>Eukaryota</taxon>
        <taxon>Metazoa</taxon>
        <taxon>Ecdysozoa</taxon>
        <taxon>Arthropoda</taxon>
        <taxon>Hexapoda</taxon>
        <taxon>Insecta</taxon>
        <taxon>Pterygota</taxon>
        <taxon>Neoptera</taxon>
        <taxon>Endopterygota</taxon>
        <taxon>Lepidoptera</taxon>
        <taxon>Glossata</taxon>
        <taxon>Ditrysia</taxon>
        <taxon>Tineoidea</taxon>
        <taxon>Psychidae</taxon>
        <taxon>Oiketicinae</taxon>
        <taxon>Eumeta</taxon>
    </lineage>
</organism>
<dbReference type="EMBL" id="BGZK01001531">
    <property type="protein sequence ID" value="GBP81808.1"/>
    <property type="molecule type" value="Genomic_DNA"/>
</dbReference>
<accession>A0A4C1Z0F1</accession>
<comment type="caution">
    <text evidence="2">The sequence shown here is derived from an EMBL/GenBank/DDBJ whole genome shotgun (WGS) entry which is preliminary data.</text>
</comment>
<reference evidence="2 3" key="1">
    <citation type="journal article" date="2019" name="Commun. Biol.">
        <title>The bagworm genome reveals a unique fibroin gene that provides high tensile strength.</title>
        <authorList>
            <person name="Kono N."/>
            <person name="Nakamura H."/>
            <person name="Ohtoshi R."/>
            <person name="Tomita M."/>
            <person name="Numata K."/>
            <person name="Arakawa K."/>
        </authorList>
    </citation>
    <scope>NUCLEOTIDE SEQUENCE [LARGE SCALE GENOMIC DNA]</scope>
</reference>